<dbReference type="InterPro" id="IPR011992">
    <property type="entry name" value="EF-hand-dom_pair"/>
</dbReference>
<keyword evidence="2" id="KW-0479">Metal-binding</keyword>
<dbReference type="GO" id="GO:0005509">
    <property type="term" value="F:calcium ion binding"/>
    <property type="evidence" value="ECO:0007669"/>
    <property type="project" value="InterPro"/>
</dbReference>
<keyword evidence="5" id="KW-0472">Membrane</keyword>
<evidence type="ECO:0000313" key="7">
    <source>
        <dbReference type="EMBL" id="TPX57203.1"/>
    </source>
</evidence>
<keyword evidence="8" id="KW-1185">Reference proteome</keyword>
<dbReference type="PANTHER" id="PTHR46819:SF1">
    <property type="entry name" value="EF-HAND CALCIUM-BINDING DOMAIN-CONTAINING PROTEIN 7"/>
    <property type="match status" value="1"/>
</dbReference>
<dbReference type="InterPro" id="IPR002048">
    <property type="entry name" value="EF_hand_dom"/>
</dbReference>
<gene>
    <name evidence="7" type="ORF">PhCBS80983_g03983</name>
</gene>
<comment type="caution">
    <text evidence="7">The sequence shown here is derived from an EMBL/GenBank/DDBJ whole genome shotgun (WGS) entry which is preliminary data.</text>
</comment>
<dbReference type="Proteomes" id="UP000318582">
    <property type="component" value="Unassembled WGS sequence"/>
</dbReference>
<dbReference type="EMBL" id="QEAQ01000056">
    <property type="protein sequence ID" value="TPX57203.1"/>
    <property type="molecule type" value="Genomic_DNA"/>
</dbReference>
<accession>A0A507DZK1</accession>
<evidence type="ECO:0000256" key="2">
    <source>
        <dbReference type="ARBA" id="ARBA00022723"/>
    </source>
</evidence>
<keyword evidence="3" id="KW-0677">Repeat</keyword>
<evidence type="ECO:0000256" key="5">
    <source>
        <dbReference type="ARBA" id="ARBA00023136"/>
    </source>
</evidence>
<dbReference type="Gene3D" id="1.10.238.10">
    <property type="entry name" value="EF-hand"/>
    <property type="match status" value="1"/>
</dbReference>
<dbReference type="GO" id="GO:0098797">
    <property type="term" value="C:plasma membrane protein complex"/>
    <property type="evidence" value="ECO:0007669"/>
    <property type="project" value="TreeGrafter"/>
</dbReference>
<dbReference type="PROSITE" id="PS50222">
    <property type="entry name" value="EF_HAND_2"/>
    <property type="match status" value="1"/>
</dbReference>
<name>A0A507DZK1_9FUNG</name>
<reference evidence="7 8" key="1">
    <citation type="journal article" date="2019" name="Sci. Rep.">
        <title>Comparative genomics of chytrid fungi reveal insights into the obligate biotrophic and pathogenic lifestyle of Synchytrium endobioticum.</title>
        <authorList>
            <person name="van de Vossenberg B.T.L.H."/>
            <person name="Warris S."/>
            <person name="Nguyen H.D.T."/>
            <person name="van Gent-Pelzer M.P.E."/>
            <person name="Joly D.L."/>
            <person name="van de Geest H.C."/>
            <person name="Bonants P.J.M."/>
            <person name="Smith D.S."/>
            <person name="Levesque C.A."/>
            <person name="van der Lee T.A.J."/>
        </authorList>
    </citation>
    <scope>NUCLEOTIDE SEQUENCE [LARGE SCALE GENOMIC DNA]</scope>
    <source>
        <strain evidence="7 8">CBS 809.83</strain>
    </source>
</reference>
<keyword evidence="4" id="KW-0106">Calcium</keyword>
<dbReference type="PANTHER" id="PTHR46819">
    <property type="entry name" value="EF-HAND CALCIUM-BINDING DOMAIN-CONTAINING PROTEIN 7"/>
    <property type="match status" value="1"/>
</dbReference>
<protein>
    <recommendedName>
        <fullName evidence="6">EF-hand domain-containing protein</fullName>
    </recommendedName>
</protein>
<dbReference type="GO" id="GO:1903569">
    <property type="term" value="P:positive regulation of protein localization to ciliary membrane"/>
    <property type="evidence" value="ECO:0007669"/>
    <property type="project" value="TreeGrafter"/>
</dbReference>
<organism evidence="7 8">
    <name type="scientific">Powellomyces hirtus</name>
    <dbReference type="NCBI Taxonomy" id="109895"/>
    <lineage>
        <taxon>Eukaryota</taxon>
        <taxon>Fungi</taxon>
        <taxon>Fungi incertae sedis</taxon>
        <taxon>Chytridiomycota</taxon>
        <taxon>Chytridiomycota incertae sedis</taxon>
        <taxon>Chytridiomycetes</taxon>
        <taxon>Spizellomycetales</taxon>
        <taxon>Powellomycetaceae</taxon>
        <taxon>Powellomyces</taxon>
    </lineage>
</organism>
<dbReference type="PROSITE" id="PS00018">
    <property type="entry name" value="EF_HAND_1"/>
    <property type="match status" value="1"/>
</dbReference>
<dbReference type="SUPFAM" id="SSF47473">
    <property type="entry name" value="EF-hand"/>
    <property type="match status" value="1"/>
</dbReference>
<evidence type="ECO:0000313" key="8">
    <source>
        <dbReference type="Proteomes" id="UP000318582"/>
    </source>
</evidence>
<dbReference type="STRING" id="109895.A0A507DZK1"/>
<dbReference type="InterPro" id="IPR052266">
    <property type="entry name" value="Miro-EF-hand_domain"/>
</dbReference>
<proteinExistence type="predicted"/>
<evidence type="ECO:0000256" key="3">
    <source>
        <dbReference type="ARBA" id="ARBA00022737"/>
    </source>
</evidence>
<dbReference type="AlphaFoldDB" id="A0A507DZK1"/>
<feature type="domain" description="EF-hand" evidence="6">
    <location>
        <begin position="16"/>
        <end position="51"/>
    </location>
</feature>
<evidence type="ECO:0000259" key="6">
    <source>
        <dbReference type="PROSITE" id="PS50222"/>
    </source>
</evidence>
<evidence type="ECO:0000256" key="1">
    <source>
        <dbReference type="ARBA" id="ARBA00004370"/>
    </source>
</evidence>
<evidence type="ECO:0000256" key="4">
    <source>
        <dbReference type="ARBA" id="ARBA00022837"/>
    </source>
</evidence>
<comment type="subcellular location">
    <subcellularLocation>
        <location evidence="1">Membrane</location>
    </subcellularLocation>
</comment>
<sequence>MPKVDLLTDLDDFTPAAESAFREIFARFDADGDGALSPAEVDAFAVAANGEKFDKATHAELVSSFETTAAGFLTLAGFLDMLHLQSLADPEETWKDLATLGYAEDLTLLVVNQ</sequence>
<dbReference type="GO" id="GO:0060170">
    <property type="term" value="C:ciliary membrane"/>
    <property type="evidence" value="ECO:0007669"/>
    <property type="project" value="TreeGrafter"/>
</dbReference>
<dbReference type="InterPro" id="IPR018247">
    <property type="entry name" value="EF_Hand_1_Ca_BS"/>
</dbReference>